<keyword evidence="2" id="KW-0418">Kinase</keyword>
<feature type="compositionally biased region" description="Basic residues" evidence="1">
    <location>
        <begin position="59"/>
        <end position="68"/>
    </location>
</feature>
<feature type="non-terminal residue" evidence="2">
    <location>
        <position position="1"/>
    </location>
</feature>
<feature type="compositionally biased region" description="Low complexity" evidence="1">
    <location>
        <begin position="69"/>
        <end position="78"/>
    </location>
</feature>
<dbReference type="InterPro" id="IPR027417">
    <property type="entry name" value="P-loop_NTPase"/>
</dbReference>
<reference evidence="2 3" key="1">
    <citation type="submission" date="2020-04" db="EMBL/GenBank/DDBJ databases">
        <authorList>
            <person name="Liu S."/>
        </authorList>
    </citation>
    <scope>NUCLEOTIDE SEQUENCE [LARGE SCALE GENOMIC DNA]</scope>
    <source>
        <strain evidence="2 3">CGMCC 1.15091</strain>
    </source>
</reference>
<feature type="region of interest" description="Disordered" evidence="1">
    <location>
        <begin position="43"/>
        <end position="78"/>
    </location>
</feature>
<organism evidence="2 3">
    <name type="scientific">Arthrobacter deserti</name>
    <dbReference type="NCBI Taxonomy" id="1742687"/>
    <lineage>
        <taxon>Bacteria</taxon>
        <taxon>Bacillati</taxon>
        <taxon>Actinomycetota</taxon>
        <taxon>Actinomycetes</taxon>
        <taxon>Micrococcales</taxon>
        <taxon>Micrococcaceae</taxon>
        <taxon>Arthrobacter</taxon>
    </lineage>
</organism>
<dbReference type="GO" id="GO:0016301">
    <property type="term" value="F:kinase activity"/>
    <property type="evidence" value="ECO:0007669"/>
    <property type="project" value="UniProtKB-KW"/>
</dbReference>
<keyword evidence="2" id="KW-0808">Transferase</keyword>
<name>A0ABX1JUC3_9MICC</name>
<evidence type="ECO:0000313" key="3">
    <source>
        <dbReference type="Proteomes" id="UP000523795"/>
    </source>
</evidence>
<dbReference type="EMBL" id="JAAZSR010000488">
    <property type="protein sequence ID" value="NKX52326.1"/>
    <property type="molecule type" value="Genomic_DNA"/>
</dbReference>
<keyword evidence="3" id="KW-1185">Reference proteome</keyword>
<evidence type="ECO:0000313" key="2">
    <source>
        <dbReference type="EMBL" id="NKX52326.1"/>
    </source>
</evidence>
<dbReference type="Gene3D" id="3.40.50.300">
    <property type="entry name" value="P-loop containing nucleotide triphosphate hydrolases"/>
    <property type="match status" value="1"/>
</dbReference>
<evidence type="ECO:0000256" key="1">
    <source>
        <dbReference type="SAM" id="MobiDB-lite"/>
    </source>
</evidence>
<proteinExistence type="predicted"/>
<sequence>HVDGVMLVVGSRKVKSGDLEEALSTLSMVAAKLVGIVLNRLPERGPDGHKYGAYDLGRKPSRPRRRTRSAAAPAGGIAAGTAAAAGGSLADELQPAAGQPAGR</sequence>
<protein>
    <submittedName>
        <fullName evidence="2">CpsD/CapB family tyrosine-protein kinase</fullName>
    </submittedName>
</protein>
<comment type="caution">
    <text evidence="2">The sequence shown here is derived from an EMBL/GenBank/DDBJ whole genome shotgun (WGS) entry which is preliminary data.</text>
</comment>
<feature type="compositionally biased region" description="Basic and acidic residues" evidence="1">
    <location>
        <begin position="43"/>
        <end position="58"/>
    </location>
</feature>
<dbReference type="Proteomes" id="UP000523795">
    <property type="component" value="Unassembled WGS sequence"/>
</dbReference>
<accession>A0ABX1JUC3</accession>
<gene>
    <name evidence="2" type="ORF">HER39_17470</name>
</gene>